<proteinExistence type="predicted"/>
<dbReference type="InterPro" id="IPR011009">
    <property type="entry name" value="Kinase-like_dom_sf"/>
</dbReference>
<dbReference type="Gene3D" id="1.10.510.10">
    <property type="entry name" value="Transferase(Phosphotransferase) domain 1"/>
    <property type="match status" value="2"/>
</dbReference>
<dbReference type="Gene3D" id="3.30.200.20">
    <property type="entry name" value="Phosphorylase Kinase, domain 1"/>
    <property type="match status" value="1"/>
</dbReference>
<feature type="domain" description="Protein kinase" evidence="1">
    <location>
        <begin position="333"/>
        <end position="588"/>
    </location>
</feature>
<evidence type="ECO:0000313" key="3">
    <source>
        <dbReference type="Proteomes" id="UP001632037"/>
    </source>
</evidence>
<dbReference type="InterPro" id="IPR000719">
    <property type="entry name" value="Prot_kinase_dom"/>
</dbReference>
<keyword evidence="3" id="KW-1185">Reference proteome</keyword>
<dbReference type="SMART" id="SM00220">
    <property type="entry name" value="S_TKc"/>
    <property type="match status" value="1"/>
</dbReference>
<dbReference type="Proteomes" id="UP001632037">
    <property type="component" value="Unassembled WGS sequence"/>
</dbReference>
<dbReference type="PANTHER" id="PTHR44329:SF214">
    <property type="entry name" value="PROTEIN KINASE DOMAIN-CONTAINING PROTEIN"/>
    <property type="match status" value="1"/>
</dbReference>
<name>A0ABD3FHN0_9STRA</name>
<sequence>MADFTATPETLAGPSYESNVYAFGLLIVHIIAKGTHCGGGEYDSDDSLAAIVSGKLPCKPQDMTMTQWQLIKRMCCYNPSDRLTMADVRELEGFTNDTLTSEEFCTDCKVSDTELTVWSNLEDVRIGHITVSNLLTQVENLCKESTRGAVVVDKMKCDVYDRLLDILKQLKSQTGKPDLKTVERYGKLLRYFLMRLQTASDGDSSLAATLAASSQGADDIYSEHQDIDMFADSAGLSRSQQAYQWKDLWQLRRRELEHGTLEQLGDLPLLLEEVEDEKEREEVLTHLRFELSKHPVSYATSNNTDLQLAKAAVSRLSTSRNPNWFIPAHEVKFDKYDEFSRGSFGKVYHGSWNRSRVVVKKVELNSEADEAAFLNEVEGWHQLYHPNVVRLYGACHVQRPFFVCEFAGGGQLDHYLKEHPDELWQKLYESAQGLRYLHWKRIVHGDLKCNNILVGSDSEARLTDFGLSIVVSPDANDNNGGTELDSNEKKSFGAIRWKAPEVLQGKRSTFASGVYSFGMCVIEAVNGKFPWGSQPDIVVRHHVLEDKRIPLHPENYSQAVYTLVERMCRFDPRERIGMNAVVDELQALA</sequence>
<dbReference type="AlphaFoldDB" id="A0ABD3FHN0"/>
<dbReference type="PANTHER" id="PTHR44329">
    <property type="entry name" value="SERINE/THREONINE-PROTEIN KINASE TNNI3K-RELATED"/>
    <property type="match status" value="1"/>
</dbReference>
<organism evidence="2 3">
    <name type="scientific">Phytophthora oleae</name>
    <dbReference type="NCBI Taxonomy" id="2107226"/>
    <lineage>
        <taxon>Eukaryota</taxon>
        <taxon>Sar</taxon>
        <taxon>Stramenopiles</taxon>
        <taxon>Oomycota</taxon>
        <taxon>Peronosporomycetes</taxon>
        <taxon>Peronosporales</taxon>
        <taxon>Peronosporaceae</taxon>
        <taxon>Phytophthora</taxon>
    </lineage>
</organism>
<dbReference type="PROSITE" id="PS50011">
    <property type="entry name" value="PROTEIN_KINASE_DOM"/>
    <property type="match status" value="1"/>
</dbReference>
<dbReference type="Pfam" id="PF07714">
    <property type="entry name" value="PK_Tyr_Ser-Thr"/>
    <property type="match status" value="1"/>
</dbReference>
<dbReference type="InterPro" id="IPR008271">
    <property type="entry name" value="Ser/Thr_kinase_AS"/>
</dbReference>
<dbReference type="PROSITE" id="PS00108">
    <property type="entry name" value="PROTEIN_KINASE_ST"/>
    <property type="match status" value="1"/>
</dbReference>
<evidence type="ECO:0000259" key="1">
    <source>
        <dbReference type="PROSITE" id="PS50011"/>
    </source>
</evidence>
<gene>
    <name evidence="2" type="ORF">V7S43_009443</name>
</gene>
<accession>A0ABD3FHN0</accession>
<dbReference type="EMBL" id="JBIMZQ010000020">
    <property type="protein sequence ID" value="KAL3665407.1"/>
    <property type="molecule type" value="Genomic_DNA"/>
</dbReference>
<dbReference type="InterPro" id="IPR051681">
    <property type="entry name" value="Ser/Thr_Kinases-Pseudokinases"/>
</dbReference>
<comment type="caution">
    <text evidence="2">The sequence shown here is derived from an EMBL/GenBank/DDBJ whole genome shotgun (WGS) entry which is preliminary data.</text>
</comment>
<reference evidence="2 3" key="1">
    <citation type="submission" date="2024-09" db="EMBL/GenBank/DDBJ databases">
        <title>Genome sequencing and assembly of Phytophthora oleae, isolate VK10A, causative agent of rot of olive drupes.</title>
        <authorList>
            <person name="Conti Taguali S."/>
            <person name="Riolo M."/>
            <person name="La Spada F."/>
            <person name="Cacciola S.O."/>
            <person name="Dionisio G."/>
        </authorList>
    </citation>
    <scope>NUCLEOTIDE SEQUENCE [LARGE SCALE GENOMIC DNA]</scope>
    <source>
        <strain evidence="2 3">VK10A</strain>
    </source>
</reference>
<protein>
    <recommendedName>
        <fullName evidence="1">Protein kinase domain-containing protein</fullName>
    </recommendedName>
</protein>
<dbReference type="SUPFAM" id="SSF56112">
    <property type="entry name" value="Protein kinase-like (PK-like)"/>
    <property type="match status" value="2"/>
</dbReference>
<dbReference type="InterPro" id="IPR001245">
    <property type="entry name" value="Ser-Thr/Tyr_kinase_cat_dom"/>
</dbReference>
<evidence type="ECO:0000313" key="2">
    <source>
        <dbReference type="EMBL" id="KAL3665407.1"/>
    </source>
</evidence>